<evidence type="ECO:0000313" key="3">
    <source>
        <dbReference type="WBParaSite" id="PSAMB.scaffold272size59799.g3992.t1"/>
    </source>
</evidence>
<sequence length="286" mass="32739">MIRSPPTGMSVNARRPSRTPPVYRFGAGQNRRSSPSPLPPPAPPPSRLLWLSCAAPNRLSMSVVVVGEPGPEDHPRKHISVGYSTTTPSIGARCQIGRRSRSAAPAGLLDRWPNTRRSRGRSDERASPGPTHLIQLTVPAQQRRIRRSIARKYQRVLSAPRRDRRRIRLWRGRDERMAATSRWLRFDRRAQRGSSDRRRKEVFASHTREMTKNRPRSVYRPNRPRRLQLIVPPYHRAALPRSQAHGYTTTLHKRIGHSVRRPNQSRCIAQMSSRLTQYALPTPPTD</sequence>
<keyword evidence="2" id="KW-1185">Reference proteome</keyword>
<organism evidence="2 3">
    <name type="scientific">Plectus sambesii</name>
    <dbReference type="NCBI Taxonomy" id="2011161"/>
    <lineage>
        <taxon>Eukaryota</taxon>
        <taxon>Metazoa</taxon>
        <taxon>Ecdysozoa</taxon>
        <taxon>Nematoda</taxon>
        <taxon>Chromadorea</taxon>
        <taxon>Plectida</taxon>
        <taxon>Plectina</taxon>
        <taxon>Plectoidea</taxon>
        <taxon>Plectidae</taxon>
        <taxon>Plectus</taxon>
    </lineage>
</organism>
<dbReference type="Proteomes" id="UP000887566">
    <property type="component" value="Unplaced"/>
</dbReference>
<protein>
    <submittedName>
        <fullName evidence="3">Uncharacterized protein</fullName>
    </submittedName>
</protein>
<dbReference type="WBParaSite" id="PSAMB.scaffold272size59799.g3992.t1">
    <property type="protein sequence ID" value="PSAMB.scaffold272size59799.g3992.t1"/>
    <property type="gene ID" value="PSAMB.scaffold272size59799.g3992"/>
</dbReference>
<evidence type="ECO:0000313" key="2">
    <source>
        <dbReference type="Proteomes" id="UP000887566"/>
    </source>
</evidence>
<accession>A0A914VWS4</accession>
<dbReference type="AlphaFoldDB" id="A0A914VWS4"/>
<feature type="compositionally biased region" description="Basic and acidic residues" evidence="1">
    <location>
        <begin position="190"/>
        <end position="212"/>
    </location>
</feature>
<name>A0A914VWS4_9BILA</name>
<reference evidence="3" key="1">
    <citation type="submission" date="2022-11" db="UniProtKB">
        <authorList>
            <consortium name="WormBaseParasite"/>
        </authorList>
    </citation>
    <scope>IDENTIFICATION</scope>
</reference>
<feature type="region of interest" description="Disordered" evidence="1">
    <location>
        <begin position="96"/>
        <end position="131"/>
    </location>
</feature>
<evidence type="ECO:0000256" key="1">
    <source>
        <dbReference type="SAM" id="MobiDB-lite"/>
    </source>
</evidence>
<feature type="region of interest" description="Disordered" evidence="1">
    <location>
        <begin position="1"/>
        <end position="44"/>
    </location>
</feature>
<proteinExistence type="predicted"/>
<feature type="region of interest" description="Disordered" evidence="1">
    <location>
        <begin position="190"/>
        <end position="219"/>
    </location>
</feature>